<dbReference type="Proteomes" id="UP000431451">
    <property type="component" value="Unassembled WGS sequence"/>
</dbReference>
<proteinExistence type="predicted"/>
<dbReference type="GeneID" id="68878183"/>
<dbReference type="Proteomes" id="UP001189143">
    <property type="component" value="Unassembled WGS sequence"/>
</dbReference>
<gene>
    <name evidence="3" type="ORF">CNEO2_620019</name>
    <name evidence="2" type="ORF">CNEO_42534</name>
    <name evidence="5" type="ORF">CNEONATNEC25_02720</name>
    <name evidence="4" type="ORF">CQ394_08620</name>
</gene>
<organism evidence="4 6">
    <name type="scientific">Clostridium neonatale</name>
    <dbReference type="NCBI Taxonomy" id="137838"/>
    <lineage>
        <taxon>Bacteria</taxon>
        <taxon>Bacillati</taxon>
        <taxon>Bacillota</taxon>
        <taxon>Clostridia</taxon>
        <taxon>Eubacteriales</taxon>
        <taxon>Clostridiaceae</taxon>
        <taxon>Clostridium</taxon>
    </lineage>
</organism>
<dbReference type="InterPro" id="IPR011437">
    <property type="entry name" value="DUF1540"/>
</dbReference>
<evidence type="ECO:0000313" key="6">
    <source>
        <dbReference type="Proteomes" id="UP000220840"/>
    </source>
</evidence>
<dbReference type="EMBL" id="CAKJVE010000004">
    <property type="protein sequence ID" value="CAG9706595.1"/>
    <property type="molecule type" value="Genomic_DNA"/>
</dbReference>
<evidence type="ECO:0000259" key="1">
    <source>
        <dbReference type="Pfam" id="PF07561"/>
    </source>
</evidence>
<name>A0A2A7MJS0_9CLOT</name>
<dbReference type="Proteomes" id="UP000220840">
    <property type="component" value="Unassembled WGS sequence"/>
</dbReference>
<dbReference type="STRING" id="137838.GCA_001458595_03195"/>
<protein>
    <submittedName>
        <fullName evidence="4">DUF1540 domain-containing protein</fullName>
    </submittedName>
</protein>
<dbReference type="Pfam" id="PF07561">
    <property type="entry name" value="DUF1540"/>
    <property type="match status" value="2"/>
</dbReference>
<evidence type="ECO:0000313" key="2">
    <source>
        <dbReference type="EMBL" id="CAG9706595.1"/>
    </source>
</evidence>
<dbReference type="EMBL" id="CAMTCP010000262">
    <property type="protein sequence ID" value="CAI3663503.1"/>
    <property type="molecule type" value="Genomic_DNA"/>
</dbReference>
<reference evidence="4 6" key="1">
    <citation type="submission" date="2017-10" db="EMBL/GenBank/DDBJ databases">
        <title>Effective Description of Clostridium neonatale sp. nov. linked to necrotizing enterocolitis in neonates and a clarification of species assignable to the genus Clostridium (Prazmowski 1880) emend. Lawson and Rainey 2016.</title>
        <authorList>
            <person name="Bernard K."/>
            <person name="Burdz T."/>
            <person name="Wiebe D."/>
            <person name="Balcewich B."/>
            <person name="Alfa M."/>
            <person name="Bernier A.-M."/>
        </authorList>
    </citation>
    <scope>NUCLEOTIDE SEQUENCE [LARGE SCALE GENOMIC DNA]</scope>
    <source>
        <strain evidence="4 6">LCDC99A005</strain>
    </source>
</reference>
<reference evidence="2" key="3">
    <citation type="submission" date="2021-10" db="EMBL/GenBank/DDBJ databases">
        <authorList>
            <person name="Mesa V."/>
        </authorList>
    </citation>
    <scope>NUCLEOTIDE SEQUENCE</scope>
    <source>
        <strain evidence="2">CC3_PB</strain>
    </source>
</reference>
<reference evidence="5 7" key="2">
    <citation type="submission" date="2018-06" db="EMBL/GenBank/DDBJ databases">
        <authorList>
            <consortium name="IHU Genomes"/>
        </authorList>
    </citation>
    <scope>NUCLEOTIDE SEQUENCE [LARGE SCALE GENOMIC DNA]</scope>
    <source>
        <strain evidence="5 7">NEC25</strain>
    </source>
</reference>
<evidence type="ECO:0000313" key="7">
    <source>
        <dbReference type="Proteomes" id="UP000431451"/>
    </source>
</evidence>
<evidence type="ECO:0000313" key="5">
    <source>
        <dbReference type="EMBL" id="VCT85119.1"/>
    </source>
</evidence>
<accession>A0A2A7MJS0</accession>
<dbReference type="EMBL" id="UWJD01000002">
    <property type="protein sequence ID" value="VCT85119.1"/>
    <property type="molecule type" value="Genomic_DNA"/>
</dbReference>
<dbReference type="RefSeq" id="WP_058295893.1">
    <property type="nucleotide sequence ID" value="NZ_CAKJVD010000046.1"/>
</dbReference>
<dbReference type="EMBL" id="PDCJ01000001">
    <property type="protein sequence ID" value="PEG31743.1"/>
    <property type="molecule type" value="Genomic_DNA"/>
</dbReference>
<sequence>MQKINCDVHNCSHNKDGICFSNRVDIGGVSASSSCGTCCGSFLNKYLYSDLTDNTNSQGQCDCLICTAETCRYNENKLCSLSSINVSGSRSQIYSETECASFDSAE</sequence>
<evidence type="ECO:0000313" key="4">
    <source>
        <dbReference type="EMBL" id="PEG31743.1"/>
    </source>
</evidence>
<feature type="domain" description="DUF1540" evidence="1">
    <location>
        <begin position="66"/>
        <end position="102"/>
    </location>
</feature>
<dbReference type="OrthoDB" id="9792226at2"/>
<reference evidence="3" key="4">
    <citation type="submission" date="2022-10" db="EMBL/GenBank/DDBJ databases">
        <authorList>
            <person name="Aires J."/>
            <person name="Mesa V."/>
        </authorList>
    </citation>
    <scope>NUCLEOTIDE SEQUENCE</scope>
    <source>
        <strain evidence="3">Clostridium neonatale JD116</strain>
    </source>
</reference>
<feature type="domain" description="DUF1540" evidence="1">
    <location>
        <begin position="4"/>
        <end position="42"/>
    </location>
</feature>
<dbReference type="AlphaFoldDB" id="A0A2A7MJS0"/>
<keyword evidence="6" id="KW-1185">Reference proteome</keyword>
<evidence type="ECO:0000313" key="3">
    <source>
        <dbReference type="EMBL" id="CAI3663503.1"/>
    </source>
</evidence>
<dbReference type="Proteomes" id="UP000789738">
    <property type="component" value="Unassembled WGS sequence"/>
</dbReference>